<dbReference type="GeneTree" id="ENSGT01120000271921"/>
<comment type="similarity">
    <text evidence="1">Belongs to the calycin superfamily. Lipocalin family.</text>
</comment>
<dbReference type="InterPro" id="IPR012674">
    <property type="entry name" value="Calycin"/>
</dbReference>
<reference evidence="3" key="2">
    <citation type="submission" date="2025-08" db="UniProtKB">
        <authorList>
            <consortium name="Ensembl"/>
        </authorList>
    </citation>
    <scope>IDENTIFICATION</scope>
</reference>
<gene>
    <name evidence="3" type="primary">ptgdsa</name>
</gene>
<reference evidence="3" key="3">
    <citation type="submission" date="2025-09" db="UniProtKB">
        <authorList>
            <consortium name="Ensembl"/>
        </authorList>
    </citation>
    <scope>IDENTIFICATION</scope>
</reference>
<sequence>MFVHECLSKSELCFFLNIEGTCPYVIQCCCVQFAGRWYRVGLAYDSPNFVPYRDKVKVSMGVITVLPSGNVNLTMWDATPVGCLSKVYQYEKTNVAGQFTYFSTRHNMVKDITVVDTNYTDYALVLKHKVFNREYTQVALYGRSQSLRNNVIQKFKAFALSQGFSKESILTPPPAENCPPSGSGR</sequence>
<feature type="domain" description="Lipocalin/cytosolic fatty-acid binding" evidence="2">
    <location>
        <begin position="34"/>
        <end position="174"/>
    </location>
</feature>
<dbReference type="GO" id="GO:0036094">
    <property type="term" value="F:small molecule binding"/>
    <property type="evidence" value="ECO:0007669"/>
    <property type="project" value="InterPro"/>
</dbReference>
<dbReference type="PRINTS" id="PR01254">
    <property type="entry name" value="PGNDSYNTHASE"/>
</dbReference>
<protein>
    <submittedName>
        <fullName evidence="3">Prostaglandin D2 synthase a</fullName>
    </submittedName>
</protein>
<name>A0A671WH15_SPAAU</name>
<keyword evidence="4" id="KW-1185">Reference proteome</keyword>
<dbReference type="Proteomes" id="UP000472265">
    <property type="component" value="Chromosome 12"/>
</dbReference>
<dbReference type="AlphaFoldDB" id="A0A671WH15"/>
<accession>A0A671WH15</accession>
<dbReference type="PANTHER" id="PTHR11430:SF63">
    <property type="entry name" value="LOC555483 PROTEIN-RELATED"/>
    <property type="match status" value="1"/>
</dbReference>
<dbReference type="Ensembl" id="ENSSAUT00010037732.1">
    <property type="protein sequence ID" value="ENSSAUP00010035821.1"/>
    <property type="gene ID" value="ENSSAUG00010015164.1"/>
</dbReference>
<dbReference type="InterPro" id="IPR000566">
    <property type="entry name" value="Lipocln_cytosolic_FA-bd_dom"/>
</dbReference>
<evidence type="ECO:0000313" key="4">
    <source>
        <dbReference type="Proteomes" id="UP000472265"/>
    </source>
</evidence>
<dbReference type="PRINTS" id="PR00179">
    <property type="entry name" value="LIPOCALIN"/>
</dbReference>
<evidence type="ECO:0000259" key="2">
    <source>
        <dbReference type="Pfam" id="PF00061"/>
    </source>
</evidence>
<dbReference type="SUPFAM" id="SSF50814">
    <property type="entry name" value="Lipocalins"/>
    <property type="match status" value="1"/>
</dbReference>
<dbReference type="Pfam" id="PF00061">
    <property type="entry name" value="Lipocalin"/>
    <property type="match status" value="1"/>
</dbReference>
<dbReference type="InterPro" id="IPR002345">
    <property type="entry name" value="Lipocalin"/>
</dbReference>
<evidence type="ECO:0000313" key="3">
    <source>
        <dbReference type="Ensembl" id="ENSSAUP00010035821.1"/>
    </source>
</evidence>
<organism evidence="3 4">
    <name type="scientific">Sparus aurata</name>
    <name type="common">Gilthead sea bream</name>
    <dbReference type="NCBI Taxonomy" id="8175"/>
    <lineage>
        <taxon>Eukaryota</taxon>
        <taxon>Metazoa</taxon>
        <taxon>Chordata</taxon>
        <taxon>Craniata</taxon>
        <taxon>Vertebrata</taxon>
        <taxon>Euteleostomi</taxon>
        <taxon>Actinopterygii</taxon>
        <taxon>Neopterygii</taxon>
        <taxon>Teleostei</taxon>
        <taxon>Neoteleostei</taxon>
        <taxon>Acanthomorphata</taxon>
        <taxon>Eupercaria</taxon>
        <taxon>Spariformes</taxon>
        <taxon>Sparidae</taxon>
        <taxon>Sparus</taxon>
    </lineage>
</organism>
<evidence type="ECO:0000256" key="1">
    <source>
        <dbReference type="ARBA" id="ARBA00006889"/>
    </source>
</evidence>
<reference evidence="3" key="1">
    <citation type="submission" date="2021-04" db="EMBL/GenBank/DDBJ databases">
        <authorList>
            <consortium name="Wellcome Sanger Institute Data Sharing"/>
        </authorList>
    </citation>
    <scope>NUCLEOTIDE SEQUENCE [LARGE SCALE GENOMIC DNA]</scope>
</reference>
<proteinExistence type="inferred from homology"/>
<dbReference type="Gene3D" id="2.40.128.20">
    <property type="match status" value="1"/>
</dbReference>
<dbReference type="PANTHER" id="PTHR11430">
    <property type="entry name" value="LIPOCALIN"/>
    <property type="match status" value="1"/>
</dbReference>